<gene>
    <name evidence="6" type="primary">LOC102802353</name>
</gene>
<protein>
    <submittedName>
        <fullName evidence="6">IgGFc-binding protein-like</fullName>
    </submittedName>
</protein>
<evidence type="ECO:0000256" key="2">
    <source>
        <dbReference type="ARBA" id="ARBA00023180"/>
    </source>
</evidence>
<proteinExistence type="predicted"/>
<feature type="chain" id="PRO_5047004103" evidence="3">
    <location>
        <begin position="20"/>
        <end position="303"/>
    </location>
</feature>
<keyword evidence="1" id="KW-1015">Disulfide bond</keyword>
<sequence length="303" mass="33050">MMKSLQLLVCLLLSHLCVGTPLGNAKSNSFLSEIFPRAADVCTNVCDGSCKSECPIGELVGSTECTCKNNRGVCCITDPQIDDCSDCGGVCKRACGPNDVEGGAACECGNGKKCCISLEVPEPTKDGSGRGDPHYRTFDSKKFSFQGNCSYILMKNCGPRKSTAFQVEVIQRGRDGEEVTRVWAVTVRIDRHIIEMGQNNSIIIDKKVTSLDSLPRSLIIADSNVIHIKLIDDVINVEMPSRFNVMWDGDRFVDIHIEPLLYGNVCGLLGNADDDPTNDFKDANGKLLDNVDDFTNSWIVPGR</sequence>
<feature type="signal peptide" evidence="3">
    <location>
        <begin position="1"/>
        <end position="19"/>
    </location>
</feature>
<dbReference type="Pfam" id="PF00094">
    <property type="entry name" value="VWD"/>
    <property type="match status" value="1"/>
</dbReference>
<dbReference type="PANTHER" id="PTHR11339:SF386">
    <property type="entry name" value="HEMOLECTIN, ISOFORM A"/>
    <property type="match status" value="1"/>
</dbReference>
<organism evidence="5 6">
    <name type="scientific">Saccoglossus kowalevskii</name>
    <name type="common">Acorn worm</name>
    <dbReference type="NCBI Taxonomy" id="10224"/>
    <lineage>
        <taxon>Eukaryota</taxon>
        <taxon>Metazoa</taxon>
        <taxon>Hemichordata</taxon>
        <taxon>Enteropneusta</taxon>
        <taxon>Harrimaniidae</taxon>
        <taxon>Saccoglossus</taxon>
    </lineage>
</organism>
<dbReference type="InterPro" id="IPR001846">
    <property type="entry name" value="VWF_type-D"/>
</dbReference>
<evidence type="ECO:0000256" key="1">
    <source>
        <dbReference type="ARBA" id="ARBA00023157"/>
    </source>
</evidence>
<dbReference type="GeneID" id="102802353"/>
<reference evidence="6" key="1">
    <citation type="submission" date="2025-08" db="UniProtKB">
        <authorList>
            <consortium name="RefSeq"/>
        </authorList>
    </citation>
    <scope>IDENTIFICATION</scope>
    <source>
        <tissue evidence="6">Testes</tissue>
    </source>
</reference>
<evidence type="ECO:0000259" key="4">
    <source>
        <dbReference type="PROSITE" id="PS51233"/>
    </source>
</evidence>
<dbReference type="SMART" id="SM00216">
    <property type="entry name" value="VWD"/>
    <property type="match status" value="1"/>
</dbReference>
<dbReference type="InterPro" id="IPR050780">
    <property type="entry name" value="Mucin_vWF_Thrombospondin_sf"/>
</dbReference>
<evidence type="ECO:0000313" key="6">
    <source>
        <dbReference type="RefSeq" id="XP_006818928.1"/>
    </source>
</evidence>
<evidence type="ECO:0000313" key="5">
    <source>
        <dbReference type="Proteomes" id="UP000694865"/>
    </source>
</evidence>
<dbReference type="Proteomes" id="UP000694865">
    <property type="component" value="Unplaced"/>
</dbReference>
<keyword evidence="5" id="KW-1185">Reference proteome</keyword>
<keyword evidence="3" id="KW-0732">Signal</keyword>
<accession>A0ABM0MFY7</accession>
<feature type="domain" description="VWFD" evidence="4">
    <location>
        <begin position="125"/>
        <end position="303"/>
    </location>
</feature>
<name>A0ABM0MFY7_SACKO</name>
<dbReference type="PROSITE" id="PS51233">
    <property type="entry name" value="VWFD"/>
    <property type="match status" value="1"/>
</dbReference>
<evidence type="ECO:0000256" key="3">
    <source>
        <dbReference type="SAM" id="SignalP"/>
    </source>
</evidence>
<dbReference type="PANTHER" id="PTHR11339">
    <property type="entry name" value="EXTRACELLULAR MATRIX GLYCOPROTEIN RELATED"/>
    <property type="match status" value="1"/>
</dbReference>
<keyword evidence="2" id="KW-0325">Glycoprotein</keyword>
<dbReference type="RefSeq" id="XP_006818928.1">
    <property type="nucleotide sequence ID" value="XM_006818865.1"/>
</dbReference>